<evidence type="ECO:0000256" key="1">
    <source>
        <dbReference type="ARBA" id="ARBA00022490"/>
    </source>
</evidence>
<name>E0SI45_DICD3</name>
<feature type="domain" description="Tetrapyrrole methylase" evidence="7">
    <location>
        <begin position="13"/>
        <end position="213"/>
    </location>
</feature>
<comment type="function">
    <text evidence="6">Catalyzes the 2'-O-methylation of the ribose of cytidine 1402 (C1402) in 16S rRNA.</text>
</comment>
<keyword evidence="2 6" id="KW-0698">rRNA processing</keyword>
<dbReference type="PROSITE" id="PS01296">
    <property type="entry name" value="RSMI"/>
    <property type="match status" value="1"/>
</dbReference>
<dbReference type="FunFam" id="3.40.1010.10:FF:000002">
    <property type="entry name" value="Ribosomal RNA small subunit methyltransferase I"/>
    <property type="match status" value="1"/>
</dbReference>
<dbReference type="Pfam" id="PF00590">
    <property type="entry name" value="TP_methylase"/>
    <property type="match status" value="1"/>
</dbReference>
<dbReference type="HAMAP" id="MF_01877">
    <property type="entry name" value="16SrRNA_methyltr_I"/>
    <property type="match status" value="1"/>
</dbReference>
<evidence type="ECO:0000313" key="9">
    <source>
        <dbReference type="EMBL" id="ADM96559.1"/>
    </source>
</evidence>
<dbReference type="PANTHER" id="PTHR46111:SF1">
    <property type="entry name" value="RIBOSOMAL RNA SMALL SUBUNIT METHYLTRANSFERASE I"/>
    <property type="match status" value="1"/>
</dbReference>
<dbReference type="NCBIfam" id="NF011570">
    <property type="entry name" value="PRK14994.1"/>
    <property type="match status" value="1"/>
</dbReference>
<dbReference type="GO" id="GO:0070677">
    <property type="term" value="F:rRNA (cytosine-2'-O-)-methyltransferase activity"/>
    <property type="evidence" value="ECO:0007669"/>
    <property type="project" value="UniProtKB-UniRule"/>
</dbReference>
<reference evidence="9 10" key="1">
    <citation type="journal article" date="2011" name="J. Bacteriol.">
        <title>Genome sequence of the plant-pathogenic bacterium Dickeya dadantii 3937.</title>
        <authorList>
            <person name="Glasner J.D."/>
            <person name="Yang C.H."/>
            <person name="Reverchon S."/>
            <person name="Hugouvieux-Cotte-Pattat N."/>
            <person name="Condemine G."/>
            <person name="Bohin J.P."/>
            <person name="Van Gijsegem F."/>
            <person name="Yang S."/>
            <person name="Franza T."/>
            <person name="Expert D."/>
            <person name="Plunkett G. III"/>
            <person name="San Francisco M.J."/>
            <person name="Charkowski A.O."/>
            <person name="Py B."/>
            <person name="Bell K."/>
            <person name="Rauscher L."/>
            <person name="Rodriguez-Palenzuela P."/>
            <person name="Toussaint A."/>
            <person name="Holeva M.C."/>
            <person name="He S.Y."/>
            <person name="Douet V."/>
            <person name="Boccara M."/>
            <person name="Blanco C."/>
            <person name="Toth I."/>
            <person name="Anderson B.D."/>
            <person name="Biehl B.S."/>
            <person name="Mau B."/>
            <person name="Flynn S.M."/>
            <person name="Barras F."/>
            <person name="Lindeberg M."/>
            <person name="Birch P.R."/>
            <person name="Tsuyumu S."/>
            <person name="Shi X."/>
            <person name="Hibbing M."/>
            <person name="Yap M.N."/>
            <person name="Carpentier M."/>
            <person name="Dassa E."/>
            <person name="Umehara M."/>
            <person name="Kim J.F."/>
            <person name="Rusch M."/>
            <person name="Soni P."/>
            <person name="Mayhew G.F."/>
            <person name="Fouts D.E."/>
            <person name="Gill S.R."/>
            <person name="Blattner F.R."/>
            <person name="Keen N.T."/>
            <person name="Perna N.T."/>
        </authorList>
    </citation>
    <scope>NUCLEOTIDE SEQUENCE [LARGE SCALE GENOMIC DNA]</scope>
    <source>
        <strain evidence="9 10">3937</strain>
    </source>
</reference>
<evidence type="ECO:0000313" key="10">
    <source>
        <dbReference type="Proteomes" id="UP000006859"/>
    </source>
</evidence>
<dbReference type="OrthoDB" id="9809084at2"/>
<dbReference type="InterPro" id="IPR053910">
    <property type="entry name" value="RsmI_HTH"/>
</dbReference>
<dbReference type="Proteomes" id="UP000006859">
    <property type="component" value="Chromosome"/>
</dbReference>
<dbReference type="InterPro" id="IPR014776">
    <property type="entry name" value="4pyrrole_Mease_sub2"/>
</dbReference>
<keyword evidence="1 6" id="KW-0963">Cytoplasm</keyword>
<dbReference type="AlphaFoldDB" id="E0SI45"/>
<comment type="catalytic activity">
    <reaction evidence="6">
        <text>cytidine(1402) in 16S rRNA + S-adenosyl-L-methionine = 2'-O-methylcytidine(1402) in 16S rRNA + S-adenosyl-L-homocysteine + H(+)</text>
        <dbReference type="Rhea" id="RHEA:42924"/>
        <dbReference type="Rhea" id="RHEA-COMP:10285"/>
        <dbReference type="Rhea" id="RHEA-COMP:10286"/>
        <dbReference type="ChEBI" id="CHEBI:15378"/>
        <dbReference type="ChEBI" id="CHEBI:57856"/>
        <dbReference type="ChEBI" id="CHEBI:59789"/>
        <dbReference type="ChEBI" id="CHEBI:74495"/>
        <dbReference type="ChEBI" id="CHEBI:82748"/>
        <dbReference type="EC" id="2.1.1.198"/>
    </reaction>
</comment>
<dbReference type="Gene3D" id="3.30.950.10">
    <property type="entry name" value="Methyltransferase, Cobalt-precorrin-4 Transmethylase, Domain 2"/>
    <property type="match status" value="1"/>
</dbReference>
<dbReference type="InterPro" id="IPR000878">
    <property type="entry name" value="4pyrrol_Mease"/>
</dbReference>
<evidence type="ECO:0000256" key="2">
    <source>
        <dbReference type="ARBA" id="ARBA00022552"/>
    </source>
</evidence>
<dbReference type="PATRIC" id="fig|198628.6.peg.357"/>
<dbReference type="eggNOG" id="COG0313">
    <property type="taxonomic scope" value="Bacteria"/>
</dbReference>
<keyword evidence="4 6" id="KW-0808">Transferase</keyword>
<evidence type="ECO:0000256" key="3">
    <source>
        <dbReference type="ARBA" id="ARBA00022603"/>
    </source>
</evidence>
<dbReference type="STRING" id="198628.Dda3937_00721"/>
<proteinExistence type="inferred from homology"/>
<dbReference type="InterPro" id="IPR008189">
    <property type="entry name" value="rRNA_ssu_MeTfrase_I"/>
</dbReference>
<dbReference type="PIRSF" id="PIRSF005917">
    <property type="entry name" value="MTase_YraL"/>
    <property type="match status" value="1"/>
</dbReference>
<dbReference type="InterPro" id="IPR018063">
    <property type="entry name" value="SAM_MeTrfase_RsmI_CS"/>
</dbReference>
<sequence>MNQDQQAQISASTLYIVPTPIGNLADITQRALAVLQQVDLIAAEDTRHTGLLLQHFAINARLFALHDHNEQQKAEQLLARLQQGMSIALVSDAGTPLINDPGYHLVRRCREAGVRVMPLPGPCAAITALSAAGLPSDRFCYEGFLPAKTKARKDTLRDLLEEPRTLIFYESTHRLLDSLQDMVDVWGPERYVVLARELTKTWESLYGAPVAELLAWVQDDDNRRKGEMVLIVEGHRPDEEALSAAALRTLQLLRAELPLKKAAALAAEIHGVKKNALYRYGLEQEDGHA</sequence>
<dbReference type="RefSeq" id="WP_013316042.1">
    <property type="nucleotide sequence ID" value="NC_014500.1"/>
</dbReference>
<feature type="domain" description="RsmI HTH" evidence="8">
    <location>
        <begin position="240"/>
        <end position="284"/>
    </location>
</feature>
<accession>E0SI45</accession>
<comment type="subcellular location">
    <subcellularLocation>
        <location evidence="6">Cytoplasm</location>
    </subcellularLocation>
</comment>
<dbReference type="EC" id="2.1.1.198" evidence="6"/>
<dbReference type="SUPFAM" id="SSF53790">
    <property type="entry name" value="Tetrapyrrole methylase"/>
    <property type="match status" value="1"/>
</dbReference>
<keyword evidence="5 6" id="KW-0949">S-adenosyl-L-methionine</keyword>
<dbReference type="KEGG" id="ddd:Dda3937_00721"/>
<dbReference type="FunFam" id="3.30.950.10:FF:000002">
    <property type="entry name" value="Ribosomal RNA small subunit methyltransferase I"/>
    <property type="match status" value="1"/>
</dbReference>
<keyword evidence="10" id="KW-1185">Reference proteome</keyword>
<evidence type="ECO:0000259" key="8">
    <source>
        <dbReference type="Pfam" id="PF23016"/>
    </source>
</evidence>
<dbReference type="CDD" id="cd11648">
    <property type="entry name" value="RsmI"/>
    <property type="match status" value="1"/>
</dbReference>
<dbReference type="EMBL" id="CP002038">
    <property type="protein sequence ID" value="ADM96559.1"/>
    <property type="molecule type" value="Genomic_DNA"/>
</dbReference>
<protein>
    <recommendedName>
        <fullName evidence="6">Ribosomal RNA small subunit methyltransferase I</fullName>
        <ecNumber evidence="6">2.1.1.198</ecNumber>
    </recommendedName>
    <alternativeName>
        <fullName evidence="6">16S rRNA 2'-O-ribose C1402 methyltransferase</fullName>
    </alternativeName>
    <alternativeName>
        <fullName evidence="6">rRNA (cytidine-2'-O-)-methyltransferase RsmI</fullName>
    </alternativeName>
</protein>
<gene>
    <name evidence="6 9" type="primary">rsmI</name>
    <name evidence="9" type="ordered locus">Dda3937_00721</name>
</gene>
<dbReference type="Pfam" id="PF23016">
    <property type="entry name" value="RsmI_C"/>
    <property type="match status" value="1"/>
</dbReference>
<dbReference type="Gene3D" id="3.40.1010.10">
    <property type="entry name" value="Cobalt-precorrin-4 Transmethylase, Domain 1"/>
    <property type="match status" value="1"/>
</dbReference>
<organism evidence="9 10">
    <name type="scientific">Dickeya dadantii (strain 3937)</name>
    <name type="common">Erwinia chrysanthemi (strain 3937)</name>
    <dbReference type="NCBI Taxonomy" id="198628"/>
    <lineage>
        <taxon>Bacteria</taxon>
        <taxon>Pseudomonadati</taxon>
        <taxon>Pseudomonadota</taxon>
        <taxon>Gammaproteobacteria</taxon>
        <taxon>Enterobacterales</taxon>
        <taxon>Pectobacteriaceae</taxon>
        <taxon>Dickeya</taxon>
    </lineage>
</organism>
<evidence type="ECO:0000256" key="5">
    <source>
        <dbReference type="ARBA" id="ARBA00022691"/>
    </source>
</evidence>
<dbReference type="PANTHER" id="PTHR46111">
    <property type="entry name" value="RIBOSOMAL RNA SMALL SUBUNIT METHYLTRANSFERASE I"/>
    <property type="match status" value="1"/>
</dbReference>
<dbReference type="GO" id="GO:0005737">
    <property type="term" value="C:cytoplasm"/>
    <property type="evidence" value="ECO:0007669"/>
    <property type="project" value="UniProtKB-SubCell"/>
</dbReference>
<comment type="similarity">
    <text evidence="6">Belongs to the methyltransferase superfamily. RsmI family.</text>
</comment>
<dbReference type="InterPro" id="IPR035996">
    <property type="entry name" value="4pyrrol_Methylase_sf"/>
</dbReference>
<evidence type="ECO:0000256" key="6">
    <source>
        <dbReference type="HAMAP-Rule" id="MF_01877"/>
    </source>
</evidence>
<dbReference type="HOGENOM" id="CLU_044779_4_0_6"/>
<evidence type="ECO:0000256" key="4">
    <source>
        <dbReference type="ARBA" id="ARBA00022679"/>
    </source>
</evidence>
<dbReference type="InterPro" id="IPR014777">
    <property type="entry name" value="4pyrrole_Mease_sub1"/>
</dbReference>
<evidence type="ECO:0000259" key="7">
    <source>
        <dbReference type="Pfam" id="PF00590"/>
    </source>
</evidence>
<dbReference type="NCBIfam" id="TIGR00096">
    <property type="entry name" value="16S rRNA (cytidine(1402)-2'-O)-methyltransferase"/>
    <property type="match status" value="1"/>
</dbReference>
<keyword evidence="3 6" id="KW-0489">Methyltransferase</keyword>